<keyword evidence="2 4" id="KW-0238">DNA-binding</keyword>
<dbReference type="PANTHER" id="PTHR30055:SF234">
    <property type="entry name" value="HTH-TYPE TRANSCRIPTIONAL REGULATOR BETI"/>
    <property type="match status" value="1"/>
</dbReference>
<evidence type="ECO:0000259" key="5">
    <source>
        <dbReference type="PROSITE" id="PS50977"/>
    </source>
</evidence>
<dbReference type="InterPro" id="IPR009057">
    <property type="entry name" value="Homeodomain-like_sf"/>
</dbReference>
<feature type="domain" description="HTH tetR-type" evidence="5">
    <location>
        <begin position="13"/>
        <end position="73"/>
    </location>
</feature>
<evidence type="ECO:0000256" key="2">
    <source>
        <dbReference type="ARBA" id="ARBA00023125"/>
    </source>
</evidence>
<protein>
    <submittedName>
        <fullName evidence="6">TetR/AcrR family transcriptional regulator</fullName>
    </submittedName>
</protein>
<evidence type="ECO:0000313" key="7">
    <source>
        <dbReference type="Proteomes" id="UP001597453"/>
    </source>
</evidence>
<evidence type="ECO:0000256" key="4">
    <source>
        <dbReference type="PROSITE-ProRule" id="PRU00335"/>
    </source>
</evidence>
<dbReference type="PANTHER" id="PTHR30055">
    <property type="entry name" value="HTH-TYPE TRANSCRIPTIONAL REGULATOR RUTR"/>
    <property type="match status" value="1"/>
</dbReference>
<dbReference type="Gene3D" id="1.10.10.60">
    <property type="entry name" value="Homeodomain-like"/>
    <property type="match status" value="1"/>
</dbReference>
<dbReference type="SUPFAM" id="SSF48498">
    <property type="entry name" value="Tetracyclin repressor-like, C-terminal domain"/>
    <property type="match status" value="1"/>
</dbReference>
<dbReference type="InterPro" id="IPR050109">
    <property type="entry name" value="HTH-type_TetR-like_transc_reg"/>
</dbReference>
<dbReference type="InterPro" id="IPR001647">
    <property type="entry name" value="HTH_TetR"/>
</dbReference>
<dbReference type="PROSITE" id="PS50977">
    <property type="entry name" value="HTH_TETR_2"/>
    <property type="match status" value="1"/>
</dbReference>
<dbReference type="InterPro" id="IPR003012">
    <property type="entry name" value="Tet_transcr_reg_TetR"/>
</dbReference>
<dbReference type="InterPro" id="IPR036271">
    <property type="entry name" value="Tet_transcr_reg_TetR-rel_C_sf"/>
</dbReference>
<feature type="DNA-binding region" description="H-T-H motif" evidence="4">
    <location>
        <begin position="36"/>
        <end position="55"/>
    </location>
</feature>
<keyword evidence="1" id="KW-0805">Transcription regulation</keyword>
<dbReference type="Proteomes" id="UP001597453">
    <property type="component" value="Unassembled WGS sequence"/>
</dbReference>
<dbReference type="EMBL" id="JBHUNF010000001">
    <property type="protein sequence ID" value="MFD2673915.1"/>
    <property type="molecule type" value="Genomic_DNA"/>
</dbReference>
<keyword evidence="3" id="KW-0804">Transcription</keyword>
<dbReference type="SUPFAM" id="SSF46689">
    <property type="entry name" value="Homeodomain-like"/>
    <property type="match status" value="1"/>
</dbReference>
<dbReference type="RefSeq" id="WP_281173200.1">
    <property type="nucleotide sequence ID" value="NZ_JBHUNF010000001.1"/>
</dbReference>
<dbReference type="Pfam" id="PF00440">
    <property type="entry name" value="TetR_N"/>
    <property type="match status" value="1"/>
</dbReference>
<proteinExistence type="predicted"/>
<name>A0ABW5RFR0_9MICO</name>
<organism evidence="6 7">
    <name type="scientific">Gulosibacter bifidus</name>
    <dbReference type="NCBI Taxonomy" id="272239"/>
    <lineage>
        <taxon>Bacteria</taxon>
        <taxon>Bacillati</taxon>
        <taxon>Actinomycetota</taxon>
        <taxon>Actinomycetes</taxon>
        <taxon>Micrococcales</taxon>
        <taxon>Microbacteriaceae</taxon>
        <taxon>Gulosibacter</taxon>
    </lineage>
</organism>
<gene>
    <name evidence="6" type="ORF">ACFSUQ_01145</name>
</gene>
<dbReference type="PRINTS" id="PR00400">
    <property type="entry name" value="TETREPRESSOR"/>
</dbReference>
<reference evidence="7" key="1">
    <citation type="journal article" date="2019" name="Int. J. Syst. Evol. Microbiol.">
        <title>The Global Catalogue of Microorganisms (GCM) 10K type strain sequencing project: providing services to taxonomists for standard genome sequencing and annotation.</title>
        <authorList>
            <consortium name="The Broad Institute Genomics Platform"/>
            <consortium name="The Broad Institute Genome Sequencing Center for Infectious Disease"/>
            <person name="Wu L."/>
            <person name="Ma J."/>
        </authorList>
    </citation>
    <scope>NUCLEOTIDE SEQUENCE [LARGE SCALE GENOMIC DNA]</scope>
    <source>
        <strain evidence="7">TISTR 1511</strain>
    </source>
</reference>
<dbReference type="Gene3D" id="1.10.357.10">
    <property type="entry name" value="Tetracycline Repressor, domain 2"/>
    <property type="match status" value="1"/>
</dbReference>
<accession>A0ABW5RFR0</accession>
<evidence type="ECO:0000256" key="1">
    <source>
        <dbReference type="ARBA" id="ARBA00023015"/>
    </source>
</evidence>
<sequence>MSSAQVSPSVAGSESVTRILDEAVELINAHGLAGFSMRALAKALGQQPGALYWHIRDKQTLLAAVAQRLLASIPHDPEESLLDVVTAFRVQLRELTDGAEIVLSSIAMGFNLDQLHARFVAAAERDGRELNEARTLATTLVHHCLGHVMHEQQCAQTRRLGLHQGAGDSASVAITADDETFQQSVRLICGT</sequence>
<dbReference type="PRINTS" id="PR00455">
    <property type="entry name" value="HTHTETR"/>
</dbReference>
<comment type="caution">
    <text evidence="6">The sequence shown here is derived from an EMBL/GenBank/DDBJ whole genome shotgun (WGS) entry which is preliminary data.</text>
</comment>
<evidence type="ECO:0000313" key="6">
    <source>
        <dbReference type="EMBL" id="MFD2673915.1"/>
    </source>
</evidence>
<keyword evidence="7" id="KW-1185">Reference proteome</keyword>
<evidence type="ECO:0000256" key="3">
    <source>
        <dbReference type="ARBA" id="ARBA00023163"/>
    </source>
</evidence>